<feature type="region of interest" description="Disordered" evidence="1">
    <location>
        <begin position="1"/>
        <end position="118"/>
    </location>
</feature>
<organism evidence="2 3">
    <name type="scientific">Senna tora</name>
    <dbReference type="NCBI Taxonomy" id="362788"/>
    <lineage>
        <taxon>Eukaryota</taxon>
        <taxon>Viridiplantae</taxon>
        <taxon>Streptophyta</taxon>
        <taxon>Embryophyta</taxon>
        <taxon>Tracheophyta</taxon>
        <taxon>Spermatophyta</taxon>
        <taxon>Magnoliopsida</taxon>
        <taxon>eudicotyledons</taxon>
        <taxon>Gunneridae</taxon>
        <taxon>Pentapetalae</taxon>
        <taxon>rosids</taxon>
        <taxon>fabids</taxon>
        <taxon>Fabales</taxon>
        <taxon>Fabaceae</taxon>
        <taxon>Caesalpinioideae</taxon>
        <taxon>Cassia clade</taxon>
        <taxon>Senna</taxon>
    </lineage>
</organism>
<feature type="compositionally biased region" description="Basic and acidic residues" evidence="1">
    <location>
        <begin position="71"/>
        <end position="95"/>
    </location>
</feature>
<gene>
    <name evidence="2" type="ORF">G2W53_014551</name>
</gene>
<evidence type="ECO:0000313" key="2">
    <source>
        <dbReference type="EMBL" id="KAF7832218.1"/>
    </source>
</evidence>
<dbReference type="Proteomes" id="UP000634136">
    <property type="component" value="Unassembled WGS sequence"/>
</dbReference>
<feature type="compositionally biased region" description="Basic and acidic residues" evidence="1">
    <location>
        <begin position="105"/>
        <end position="118"/>
    </location>
</feature>
<accession>A0A834WTR2</accession>
<name>A0A834WTR2_9FABA</name>
<proteinExistence type="predicted"/>
<comment type="caution">
    <text evidence="2">The sequence shown here is derived from an EMBL/GenBank/DDBJ whole genome shotgun (WGS) entry which is preliminary data.</text>
</comment>
<dbReference type="EMBL" id="JAAIUW010000005">
    <property type="protein sequence ID" value="KAF7832218.1"/>
    <property type="molecule type" value="Genomic_DNA"/>
</dbReference>
<dbReference type="AlphaFoldDB" id="A0A834WTR2"/>
<evidence type="ECO:0000313" key="3">
    <source>
        <dbReference type="Proteomes" id="UP000634136"/>
    </source>
</evidence>
<protein>
    <submittedName>
        <fullName evidence="2">Uncharacterized protein</fullName>
    </submittedName>
</protein>
<keyword evidence="3" id="KW-1185">Reference proteome</keyword>
<reference evidence="2" key="1">
    <citation type="submission" date="2020-09" db="EMBL/GenBank/DDBJ databases">
        <title>Genome-Enabled Discovery of Anthraquinone Biosynthesis in Senna tora.</title>
        <authorList>
            <person name="Kang S.-H."/>
            <person name="Pandey R.P."/>
            <person name="Lee C.-M."/>
            <person name="Sim J.-S."/>
            <person name="Jeong J.-T."/>
            <person name="Choi B.-S."/>
            <person name="Jung M."/>
            <person name="Ginzburg D."/>
            <person name="Zhao K."/>
            <person name="Won S.Y."/>
            <person name="Oh T.-J."/>
            <person name="Yu Y."/>
            <person name="Kim N.-H."/>
            <person name="Lee O.R."/>
            <person name="Lee T.-H."/>
            <person name="Bashyal P."/>
            <person name="Kim T.-S."/>
            <person name="Lee W.-H."/>
            <person name="Kawkins C."/>
            <person name="Kim C.-K."/>
            <person name="Kim J.S."/>
            <person name="Ahn B.O."/>
            <person name="Rhee S.Y."/>
            <person name="Sohng J.K."/>
        </authorList>
    </citation>
    <scope>NUCLEOTIDE SEQUENCE</scope>
    <source>
        <tissue evidence="2">Leaf</tissue>
    </source>
</reference>
<evidence type="ECO:0000256" key="1">
    <source>
        <dbReference type="SAM" id="MobiDB-lite"/>
    </source>
</evidence>
<sequence length="118" mass="13071">MVQDLEPEGTNLSAEERDNLERSNKKVKQNDSSADNHDVQMDEIGGVTPTGSAAHVARTHGNNDQLDSNMEEARNEEIDPNKKEEDGSKEEEGKESAAQSNFMSDNRKIVIREEAFGP</sequence>
<feature type="compositionally biased region" description="Basic and acidic residues" evidence="1">
    <location>
        <begin position="14"/>
        <end position="24"/>
    </location>
</feature>